<sequence>MMTFLESYVSRMVKIWTILIVLDAPNTTLDITLFNWK</sequence>
<dbReference type="InParanoid" id="A0A2P5FCC0"/>
<dbReference type="EMBL" id="JXTC01000045">
    <property type="protein sequence ID" value="PON95432.1"/>
    <property type="molecule type" value="Genomic_DNA"/>
</dbReference>
<evidence type="ECO:0000313" key="1">
    <source>
        <dbReference type="EMBL" id="PON95432.1"/>
    </source>
</evidence>
<gene>
    <name evidence="1" type="ORF">TorRG33x02_089540</name>
</gene>
<proteinExistence type="predicted"/>
<dbReference type="AlphaFoldDB" id="A0A2P5FCC0"/>
<organism evidence="1 2">
    <name type="scientific">Trema orientale</name>
    <name type="common">Charcoal tree</name>
    <name type="synonym">Celtis orientalis</name>
    <dbReference type="NCBI Taxonomy" id="63057"/>
    <lineage>
        <taxon>Eukaryota</taxon>
        <taxon>Viridiplantae</taxon>
        <taxon>Streptophyta</taxon>
        <taxon>Embryophyta</taxon>
        <taxon>Tracheophyta</taxon>
        <taxon>Spermatophyta</taxon>
        <taxon>Magnoliopsida</taxon>
        <taxon>eudicotyledons</taxon>
        <taxon>Gunneridae</taxon>
        <taxon>Pentapetalae</taxon>
        <taxon>rosids</taxon>
        <taxon>fabids</taxon>
        <taxon>Rosales</taxon>
        <taxon>Cannabaceae</taxon>
        <taxon>Trema</taxon>
    </lineage>
</organism>
<evidence type="ECO:0000313" key="2">
    <source>
        <dbReference type="Proteomes" id="UP000237000"/>
    </source>
</evidence>
<dbReference type="OrthoDB" id="10541913at2759"/>
<name>A0A2P5FCC0_TREOI</name>
<reference evidence="2" key="1">
    <citation type="submission" date="2016-06" db="EMBL/GenBank/DDBJ databases">
        <title>Parallel loss of symbiosis genes in relatives of nitrogen-fixing non-legume Parasponia.</title>
        <authorList>
            <person name="Van Velzen R."/>
            <person name="Holmer R."/>
            <person name="Bu F."/>
            <person name="Rutten L."/>
            <person name="Van Zeijl A."/>
            <person name="Liu W."/>
            <person name="Santuari L."/>
            <person name="Cao Q."/>
            <person name="Sharma T."/>
            <person name="Shen D."/>
            <person name="Roswanjaya Y."/>
            <person name="Wardhani T."/>
            <person name="Kalhor M.S."/>
            <person name="Jansen J."/>
            <person name="Van den Hoogen J."/>
            <person name="Gungor B."/>
            <person name="Hartog M."/>
            <person name="Hontelez J."/>
            <person name="Verver J."/>
            <person name="Yang W.-C."/>
            <person name="Schijlen E."/>
            <person name="Repin R."/>
            <person name="Schilthuizen M."/>
            <person name="Schranz E."/>
            <person name="Heidstra R."/>
            <person name="Miyata K."/>
            <person name="Fedorova E."/>
            <person name="Kohlen W."/>
            <person name="Bisseling T."/>
            <person name="Smit S."/>
            <person name="Geurts R."/>
        </authorList>
    </citation>
    <scope>NUCLEOTIDE SEQUENCE [LARGE SCALE GENOMIC DNA]</scope>
    <source>
        <strain evidence="2">cv. RG33-2</strain>
    </source>
</reference>
<accession>A0A2P5FCC0</accession>
<comment type="caution">
    <text evidence="1">The sequence shown here is derived from an EMBL/GenBank/DDBJ whole genome shotgun (WGS) entry which is preliminary data.</text>
</comment>
<dbReference type="Proteomes" id="UP000237000">
    <property type="component" value="Unassembled WGS sequence"/>
</dbReference>
<keyword evidence="2" id="KW-1185">Reference proteome</keyword>
<protein>
    <submittedName>
        <fullName evidence="1">Uncharacterized protein</fullName>
    </submittedName>
</protein>